<feature type="domain" description="Chalcone isomerase" evidence="1">
    <location>
        <begin position="141"/>
        <end position="270"/>
    </location>
</feature>
<dbReference type="AlphaFoldDB" id="A0AAW0GTG9"/>
<evidence type="ECO:0000313" key="2">
    <source>
        <dbReference type="EMBL" id="KAK7694324.1"/>
    </source>
</evidence>
<dbReference type="PANTHER" id="PTHR47284">
    <property type="entry name" value="FATTY-ACID-BINDING PROTEIN 2"/>
    <property type="match status" value="1"/>
</dbReference>
<comment type="caution">
    <text evidence="2">The sequence shown here is derived from an EMBL/GenBank/DDBJ whole genome shotgun (WGS) entry which is preliminary data.</text>
</comment>
<dbReference type="Pfam" id="PF16035">
    <property type="entry name" value="Chalcone_2"/>
    <property type="match status" value="2"/>
</dbReference>
<dbReference type="InterPro" id="IPR016088">
    <property type="entry name" value="Chalcone_isomerase_3-sand"/>
</dbReference>
<dbReference type="InterPro" id="IPR016087">
    <property type="entry name" value="Chalcone_isomerase"/>
</dbReference>
<dbReference type="Gene3D" id="3.50.70.10">
    <property type="match status" value="1"/>
</dbReference>
<feature type="domain" description="Chalcone isomerase" evidence="1">
    <location>
        <begin position="100"/>
        <end position="129"/>
    </location>
</feature>
<evidence type="ECO:0000259" key="1">
    <source>
        <dbReference type="Pfam" id="PF16035"/>
    </source>
</evidence>
<dbReference type="Proteomes" id="UP001385951">
    <property type="component" value="Unassembled WGS sequence"/>
</dbReference>
<dbReference type="EMBL" id="JASBNA010000002">
    <property type="protein sequence ID" value="KAK7694324.1"/>
    <property type="molecule type" value="Genomic_DNA"/>
</dbReference>
<sequence>MLYLFQRAASRAFSSSLHRATGPSTTRNFVSHAIQLRGGVLRPLLWTSALGLSVACAVASTVHLDSEFKSFGVQDTTVDPATSIAFPNKLHIQSKTPLPTFTLVGLGVRTVSFLGIKVYSVGFYADLDNPKINIPKSASEEEKLDHIVRNSACVMRIVPTRSTSYGHLRDGFIRALQARMVLCRKRNTLSQEEELAAQSPLRKFKSMFPNSPLAKHTPLDILLAPPEANQPRNLIVRDLGAVQNDWIAREFFLAYFEGDGLSPPLKRSVCEKLNDVGN</sequence>
<name>A0AAW0GTG9_9APHY</name>
<proteinExistence type="predicted"/>
<organism evidence="2 3">
    <name type="scientific">Cerrena zonata</name>
    <dbReference type="NCBI Taxonomy" id="2478898"/>
    <lineage>
        <taxon>Eukaryota</taxon>
        <taxon>Fungi</taxon>
        <taxon>Dikarya</taxon>
        <taxon>Basidiomycota</taxon>
        <taxon>Agaricomycotina</taxon>
        <taxon>Agaricomycetes</taxon>
        <taxon>Polyporales</taxon>
        <taxon>Cerrenaceae</taxon>
        <taxon>Cerrena</taxon>
    </lineage>
</organism>
<dbReference type="SUPFAM" id="SSF54626">
    <property type="entry name" value="Chalcone isomerase"/>
    <property type="match status" value="1"/>
</dbReference>
<dbReference type="InterPro" id="IPR036298">
    <property type="entry name" value="Chalcone_isomerase_sf"/>
</dbReference>
<reference evidence="2 3" key="1">
    <citation type="submission" date="2022-09" db="EMBL/GenBank/DDBJ databases">
        <authorList>
            <person name="Palmer J.M."/>
        </authorList>
    </citation>
    <scope>NUCLEOTIDE SEQUENCE [LARGE SCALE GENOMIC DNA]</scope>
    <source>
        <strain evidence="2 3">DSM 7382</strain>
    </source>
</reference>
<gene>
    <name evidence="2" type="ORF">QCA50_001507</name>
</gene>
<dbReference type="PANTHER" id="PTHR47284:SF3">
    <property type="entry name" value="FATTY-ACID-BINDING PROTEIN 2"/>
    <property type="match status" value="1"/>
</dbReference>
<dbReference type="GO" id="GO:0016872">
    <property type="term" value="F:intramolecular lyase activity"/>
    <property type="evidence" value="ECO:0007669"/>
    <property type="project" value="InterPro"/>
</dbReference>
<keyword evidence="3" id="KW-1185">Reference proteome</keyword>
<evidence type="ECO:0000313" key="3">
    <source>
        <dbReference type="Proteomes" id="UP001385951"/>
    </source>
</evidence>
<protein>
    <recommendedName>
        <fullName evidence="1">Chalcone isomerase domain-containing protein</fullName>
    </recommendedName>
</protein>
<accession>A0AAW0GTG9</accession>